<feature type="domain" description="YutG/PgpA" evidence="2">
    <location>
        <begin position="8"/>
        <end position="144"/>
    </location>
</feature>
<organism evidence="3">
    <name type="scientific">Desulfofervidus auxilii</name>
    <dbReference type="NCBI Taxonomy" id="1621989"/>
    <lineage>
        <taxon>Bacteria</taxon>
        <taxon>Pseudomonadati</taxon>
        <taxon>Thermodesulfobacteriota</taxon>
        <taxon>Candidatus Desulfofervidia</taxon>
        <taxon>Candidatus Desulfofervidales</taxon>
        <taxon>Candidatus Desulfofervidaceae</taxon>
        <taxon>Candidatus Desulfofervidus</taxon>
    </lineage>
</organism>
<dbReference type="Pfam" id="PF04608">
    <property type="entry name" value="PgpA"/>
    <property type="match status" value="1"/>
</dbReference>
<proteinExistence type="predicted"/>
<dbReference type="EMBL" id="DQWQ01000129">
    <property type="protein sequence ID" value="HDD35742.1"/>
    <property type="molecule type" value="Genomic_DNA"/>
</dbReference>
<keyword evidence="1" id="KW-0812">Transmembrane</keyword>
<dbReference type="PANTHER" id="PTHR36305">
    <property type="entry name" value="PHOSPHATIDYLGLYCEROPHOSPHATASE A"/>
    <property type="match status" value="1"/>
</dbReference>
<dbReference type="Proteomes" id="UP000885706">
    <property type="component" value="Unassembled WGS sequence"/>
</dbReference>
<evidence type="ECO:0000259" key="2">
    <source>
        <dbReference type="Pfam" id="PF04608"/>
    </source>
</evidence>
<gene>
    <name evidence="3" type="ORF">ENF30_02960</name>
</gene>
<keyword evidence="1" id="KW-0472">Membrane</keyword>
<dbReference type="PANTHER" id="PTHR36305:SF1">
    <property type="entry name" value="PHOSPHATIDYLGLYCEROPHOSPHATASE A"/>
    <property type="match status" value="1"/>
</dbReference>
<dbReference type="GO" id="GO:0008962">
    <property type="term" value="F:phosphatidylglycerophosphatase activity"/>
    <property type="evidence" value="ECO:0007669"/>
    <property type="project" value="InterPro"/>
</dbReference>
<dbReference type="UniPathway" id="UPA00084">
    <property type="reaction ID" value="UER00504"/>
</dbReference>
<dbReference type="GO" id="GO:0006655">
    <property type="term" value="P:phosphatidylglycerol biosynthetic process"/>
    <property type="evidence" value="ECO:0007669"/>
    <property type="project" value="UniProtKB-UniPathway"/>
</dbReference>
<dbReference type="InterPro" id="IPR007686">
    <property type="entry name" value="YutG/PgpA"/>
</dbReference>
<accession>A0A7V0IAN7</accession>
<dbReference type="InterPro" id="IPR036681">
    <property type="entry name" value="PgpA-like_sf"/>
</dbReference>
<comment type="caution">
    <text evidence="3">The sequence shown here is derived from an EMBL/GenBank/DDBJ whole genome shotgun (WGS) entry which is preliminary data.</text>
</comment>
<dbReference type="CDD" id="cd06971">
    <property type="entry name" value="PgpA"/>
    <property type="match status" value="1"/>
</dbReference>
<reference evidence="3" key="1">
    <citation type="journal article" date="2020" name="mSystems">
        <title>Genome- and Community-Level Interaction Insights into Carbon Utilization and Element Cycling Functions of Hydrothermarchaeota in Hydrothermal Sediment.</title>
        <authorList>
            <person name="Zhou Z."/>
            <person name="Liu Y."/>
            <person name="Xu W."/>
            <person name="Pan J."/>
            <person name="Luo Z.H."/>
            <person name="Li M."/>
        </authorList>
    </citation>
    <scope>NUCLEOTIDE SEQUENCE [LARGE SCALE GENOMIC DNA]</scope>
    <source>
        <strain evidence="3">HyVt-113</strain>
    </source>
</reference>
<evidence type="ECO:0000313" key="3">
    <source>
        <dbReference type="EMBL" id="HDD35742.1"/>
    </source>
</evidence>
<feature type="transmembrane region" description="Helical" evidence="1">
    <location>
        <begin position="80"/>
        <end position="103"/>
    </location>
</feature>
<dbReference type="PIRSF" id="PIRSF006162">
    <property type="entry name" value="PgpA"/>
    <property type="match status" value="1"/>
</dbReference>
<name>A0A7V0IAN7_DESA2</name>
<feature type="non-terminal residue" evidence="3">
    <location>
        <position position="1"/>
    </location>
</feature>
<keyword evidence="1" id="KW-1133">Transmembrane helix</keyword>
<feature type="transmembrane region" description="Helical" evidence="1">
    <location>
        <begin position="7"/>
        <end position="35"/>
    </location>
</feature>
<protein>
    <submittedName>
        <fullName evidence="3">Phosphatidylglycerophosphatase A</fullName>
    </submittedName>
</protein>
<dbReference type="InterPro" id="IPR026037">
    <property type="entry name" value="PgpA"/>
</dbReference>
<evidence type="ECO:0000256" key="1">
    <source>
        <dbReference type="SAM" id="Phobius"/>
    </source>
</evidence>
<dbReference type="SUPFAM" id="SSF101307">
    <property type="entry name" value="YutG-like"/>
    <property type="match status" value="1"/>
</dbReference>
<sequence length="151" mass="17085">NKFNFTLVLATGFGVGYLPGAPGTYGSFLALIIYFFLPHSLLSYSIFMIFAIILGIFSAHQAEKTFKIKDPSQIVIDEMLGYWVALWNLPPILPYIFSAFFLFRFFDIIKPYPICSLEKLRGGIGIIFDDLMAGFYSWCILQLAKTLVSLL</sequence>
<feature type="transmembrane region" description="Helical" evidence="1">
    <location>
        <begin position="41"/>
        <end position="59"/>
    </location>
</feature>
<dbReference type="AlphaFoldDB" id="A0A7V0IAN7"/>